<evidence type="ECO:0000256" key="1">
    <source>
        <dbReference type="SAM" id="MobiDB-lite"/>
    </source>
</evidence>
<organism evidence="3 4">
    <name type="scientific">Fusarium musae</name>
    <dbReference type="NCBI Taxonomy" id="1042133"/>
    <lineage>
        <taxon>Eukaryota</taxon>
        <taxon>Fungi</taxon>
        <taxon>Dikarya</taxon>
        <taxon>Ascomycota</taxon>
        <taxon>Pezizomycotina</taxon>
        <taxon>Sordariomycetes</taxon>
        <taxon>Hypocreomycetidae</taxon>
        <taxon>Hypocreales</taxon>
        <taxon>Nectriaceae</taxon>
        <taxon>Fusarium</taxon>
    </lineage>
</organism>
<dbReference type="EMBL" id="JAHBCI010000011">
    <property type="protein sequence ID" value="KAG9495541.1"/>
    <property type="molecule type" value="Genomic_DNA"/>
</dbReference>
<evidence type="ECO:0000313" key="3">
    <source>
        <dbReference type="EMBL" id="KAG9495541.1"/>
    </source>
</evidence>
<protein>
    <recommendedName>
        <fullName evidence="2">MACPF-like domain-containing protein</fullName>
    </recommendedName>
</protein>
<dbReference type="Pfam" id="PF22693">
    <property type="entry name" value="MACPF_1"/>
    <property type="match status" value="1"/>
</dbReference>
<dbReference type="GeneID" id="68321646"/>
<comment type="caution">
    <text evidence="3">The sequence shown here is derived from an EMBL/GenBank/DDBJ whole genome shotgun (WGS) entry which is preliminary data.</text>
</comment>
<feature type="domain" description="MACPF-like" evidence="2">
    <location>
        <begin position="406"/>
        <end position="581"/>
    </location>
</feature>
<dbReference type="AlphaFoldDB" id="A0A9P8D5B5"/>
<name>A0A9P8D5B5_9HYPO</name>
<reference evidence="3" key="1">
    <citation type="journal article" date="2021" name="Mol. Plant Microbe Interact.">
        <title>Telomere to telomere genome assembly of Fusarium musae F31, causal agent of crown rot disease of banana.</title>
        <authorList>
            <person name="Degradi L."/>
            <person name="Tava V."/>
            <person name="Kunova A."/>
            <person name="Cortesi P."/>
            <person name="Saracchi M."/>
            <person name="Pasquali M."/>
        </authorList>
    </citation>
    <scope>NUCLEOTIDE SEQUENCE</scope>
    <source>
        <strain evidence="3">F31</strain>
    </source>
</reference>
<evidence type="ECO:0000313" key="4">
    <source>
        <dbReference type="Proteomes" id="UP000827133"/>
    </source>
</evidence>
<dbReference type="InterPro" id="IPR054586">
    <property type="entry name" value="MACPF_1_fungal"/>
</dbReference>
<evidence type="ECO:0000259" key="2">
    <source>
        <dbReference type="Pfam" id="PF22693"/>
    </source>
</evidence>
<sequence length="1001" mass="110613">MEPIDFSGIQGLSGNNMTPADDLAAPTNTSYVFTIITIYAPAEGSNDDTEDQATDNMTASQLSRLKAAILAKLHVQSLTNPRTSAIHDDIRKDKNSNSQYMAWNTSFNIFITAAASGDANQLLISLLKQSFLLKFMRLLDGKNSHNEGSLQSSAFSNKSAAKTNLAIIRGFIETMSSDASQDVFCLPDGTPVPDTMPLEQYLGISKPSVNSKDSAPIIPVFIKKATLSIIQPTSKFTEGSSGRQTLGTSQVSQRKNHRGGGIDQSVIDKLGKPDLKLTDRSGEELRRDKSHLEVKETLHESDYAPDSDTTVLHASKLNEYEWDLILKNSNAFRGWIVDFKGDKIAQAPHPDIEIASVQHEFGYSMAQNHFDKNVFEVEGSGVVEGITLGANAAFSNEQSSGSATSTKQVAKTLIATYKVIPRATVYLSPEDLEPTEEFAAAIDLVRKTRNIIDLRKLHKQFGQIFCAEIVVGGCLQTSKILTAKEKEEENVQRNRFKGSVGIAVGAPQVANLGAKMSHETQDHSESGTRELDQRESLSFRATGGNTILAANPPAWISSVASDSNSWRIIQQGDIRPVMDMVSEIPGYEQVRMWFLQATPKLTEYIVIPQQRSFDARLKVDINHDGLPRALVGSREGDKKIADLSSVTAYLAHDPRQPPAHFLAFVKESEKIDKKEGPMYFKDNRPFTDVTTKIYQTSETTTKKIFEPAQTQAPVLFCPQTLPNNDPDIPGLLSDSRTVWTIEVPFGYSLTHNSLVTLKSQAGGANRRDLTLTVYRNAQGVFMPAITNHTDPVYWRVLKNDRSSISSSDQIKFGDKIRLCWRFSDQSSGWRDYLDDFYGRRRFDSPAELQSNEDELFLKSPFPRFEGLTAKQGASMLLSTVSDTDPVLEGLKVLNSSASQGTQNVTYNLFDLSFRLDFVGNNGSGEALDYMNVAFSEMSQVKETKLKSEEYEQKDQSALDVGKRMGARVINSHLDQIQNLANAVSKGSAVDVMRETVKTGFM</sequence>
<accession>A0A9P8D5B5</accession>
<dbReference type="KEGG" id="fmu:J7337_013790"/>
<proteinExistence type="predicted"/>
<dbReference type="RefSeq" id="XP_044674541.1">
    <property type="nucleotide sequence ID" value="XM_044831266.1"/>
</dbReference>
<feature type="compositionally biased region" description="Polar residues" evidence="1">
    <location>
        <begin position="235"/>
        <end position="253"/>
    </location>
</feature>
<feature type="region of interest" description="Disordered" evidence="1">
    <location>
        <begin position="235"/>
        <end position="266"/>
    </location>
</feature>
<dbReference type="Proteomes" id="UP000827133">
    <property type="component" value="Unassembled WGS sequence"/>
</dbReference>
<keyword evidence="4" id="KW-1185">Reference proteome</keyword>
<gene>
    <name evidence="3" type="ORF">J7337_013790</name>
</gene>